<dbReference type="EMBL" id="JABFCT010000008">
    <property type="protein sequence ID" value="KAF5873862.1"/>
    <property type="molecule type" value="Genomic_DNA"/>
</dbReference>
<evidence type="ECO:0000313" key="3">
    <source>
        <dbReference type="Proteomes" id="UP000531561"/>
    </source>
</evidence>
<name>A0A8H6AUH0_9HELO</name>
<reference evidence="2 3" key="1">
    <citation type="journal article" date="2020" name="Phytopathology">
        <title>A high-quality genome resource of Botrytis fragariae, a new and rapidly spreading fungal pathogen causing strawberry gray mold in the U.S.A.</title>
        <authorList>
            <person name="Wu Y."/>
            <person name="Saski C.A."/>
            <person name="Schnabel G."/>
            <person name="Xiao S."/>
            <person name="Hu M."/>
        </authorList>
    </citation>
    <scope>NUCLEOTIDE SEQUENCE [LARGE SCALE GENOMIC DNA]</scope>
    <source>
        <strain evidence="2 3">BVB16</strain>
    </source>
</reference>
<evidence type="ECO:0000256" key="1">
    <source>
        <dbReference type="SAM" id="Phobius"/>
    </source>
</evidence>
<comment type="caution">
    <text evidence="2">The sequence shown here is derived from an EMBL/GenBank/DDBJ whole genome shotgun (WGS) entry which is preliminary data.</text>
</comment>
<dbReference type="GeneID" id="59259405"/>
<keyword evidence="3" id="KW-1185">Reference proteome</keyword>
<feature type="transmembrane region" description="Helical" evidence="1">
    <location>
        <begin position="99"/>
        <end position="121"/>
    </location>
</feature>
<keyword evidence="1" id="KW-0812">Transmembrane</keyword>
<keyword evidence="1" id="KW-1133">Transmembrane helix</keyword>
<feature type="transmembrane region" description="Helical" evidence="1">
    <location>
        <begin position="73"/>
        <end position="93"/>
    </location>
</feature>
<accession>A0A8H6AUH0</accession>
<keyword evidence="1" id="KW-0472">Membrane</keyword>
<protein>
    <submittedName>
        <fullName evidence="2">Uncharacterized protein</fullName>
    </submittedName>
</protein>
<organism evidence="2 3">
    <name type="scientific">Botrytis fragariae</name>
    <dbReference type="NCBI Taxonomy" id="1964551"/>
    <lineage>
        <taxon>Eukaryota</taxon>
        <taxon>Fungi</taxon>
        <taxon>Dikarya</taxon>
        <taxon>Ascomycota</taxon>
        <taxon>Pezizomycotina</taxon>
        <taxon>Leotiomycetes</taxon>
        <taxon>Helotiales</taxon>
        <taxon>Sclerotiniaceae</taxon>
        <taxon>Botrytis</taxon>
    </lineage>
</organism>
<dbReference type="Proteomes" id="UP000531561">
    <property type="component" value="Unassembled WGS sequence"/>
</dbReference>
<feature type="transmembrane region" description="Helical" evidence="1">
    <location>
        <begin position="203"/>
        <end position="222"/>
    </location>
</feature>
<dbReference type="OrthoDB" id="4941332at2759"/>
<gene>
    <name evidence="2" type="ORF">Bfra_005329</name>
</gene>
<evidence type="ECO:0000313" key="2">
    <source>
        <dbReference type="EMBL" id="KAF5873862.1"/>
    </source>
</evidence>
<feature type="transmembrane region" description="Helical" evidence="1">
    <location>
        <begin position="242"/>
        <end position="261"/>
    </location>
</feature>
<proteinExistence type="predicted"/>
<feature type="transmembrane region" description="Helical" evidence="1">
    <location>
        <begin position="28"/>
        <end position="47"/>
    </location>
</feature>
<dbReference type="RefSeq" id="XP_037192808.1">
    <property type="nucleotide sequence ID" value="XM_037335713.1"/>
</dbReference>
<sequence>MDPLSLVSSVVTVVQIFTQTIRRPIDLVDLYGVFGIFLYLFGSRTTWRTEAHVLGTVSDDDALNFKKSVQDECTMISVAAAIVAQIAITGLSLDNLSQTHWIVKASFVFSIISSLIAVYYASTQQRVMGRLLQAKQVRGWIRGRVSAQRGDSLWQIKRSHKFRGDPTDYITLASSRGNLSPDIIEQCFTPSIVSVITISAPQILLSASLLSLLLALGMYFGFVWTRHLDVDTGKDDSRNVLIFYLITLTLCFAVYSVSRLIQDDDVRTERMILLEYAGDFLEKYADVACVGDRTEGVAGEPSDAPTSEAANIA</sequence>
<dbReference type="AlphaFoldDB" id="A0A8H6AUH0"/>